<sequence>ENRVPTFGLKHFVPVYISPYISIAKYYEGATVNGTAYVKGQPYFGAVVYVLDEYKIPHAASFVDYDGTFSIDCPPGNVSFMLLKNEHEIDLIEIDTPTKTSGIPTYGCISRCSRYKKIVSDKFIASNVRLPTADNFLSFTY</sequence>
<protein>
    <recommendedName>
        <fullName evidence="2">Carboxypeptidase regulatory-like domain-containing protein</fullName>
    </recommendedName>
</protein>
<evidence type="ECO:0008006" key="2">
    <source>
        <dbReference type="Google" id="ProtNLM"/>
    </source>
</evidence>
<dbReference type="EMBL" id="BART01031426">
    <property type="protein sequence ID" value="GAH14279.1"/>
    <property type="molecule type" value="Genomic_DNA"/>
</dbReference>
<name>X1EAV2_9ZZZZ</name>
<dbReference type="AlphaFoldDB" id="X1EAV2"/>
<gene>
    <name evidence="1" type="ORF">S01H4_54591</name>
</gene>
<proteinExistence type="predicted"/>
<accession>X1EAV2</accession>
<reference evidence="1" key="1">
    <citation type="journal article" date="2014" name="Front. Microbiol.">
        <title>High frequency of phylogenetically diverse reductive dehalogenase-homologous genes in deep subseafloor sedimentary metagenomes.</title>
        <authorList>
            <person name="Kawai M."/>
            <person name="Futagami T."/>
            <person name="Toyoda A."/>
            <person name="Takaki Y."/>
            <person name="Nishi S."/>
            <person name="Hori S."/>
            <person name="Arai W."/>
            <person name="Tsubouchi T."/>
            <person name="Morono Y."/>
            <person name="Uchiyama I."/>
            <person name="Ito T."/>
            <person name="Fujiyama A."/>
            <person name="Inagaki F."/>
            <person name="Takami H."/>
        </authorList>
    </citation>
    <scope>NUCLEOTIDE SEQUENCE</scope>
    <source>
        <strain evidence="1">Expedition CK06-06</strain>
    </source>
</reference>
<evidence type="ECO:0000313" key="1">
    <source>
        <dbReference type="EMBL" id="GAH14279.1"/>
    </source>
</evidence>
<comment type="caution">
    <text evidence="1">The sequence shown here is derived from an EMBL/GenBank/DDBJ whole genome shotgun (WGS) entry which is preliminary data.</text>
</comment>
<feature type="non-terminal residue" evidence="1">
    <location>
        <position position="1"/>
    </location>
</feature>
<organism evidence="1">
    <name type="scientific">marine sediment metagenome</name>
    <dbReference type="NCBI Taxonomy" id="412755"/>
    <lineage>
        <taxon>unclassified sequences</taxon>
        <taxon>metagenomes</taxon>
        <taxon>ecological metagenomes</taxon>
    </lineage>
</organism>